<evidence type="ECO:0000313" key="2">
    <source>
        <dbReference type="Proteomes" id="UP000515211"/>
    </source>
</evidence>
<dbReference type="Pfam" id="PF00168">
    <property type="entry name" value="C2"/>
    <property type="match status" value="1"/>
</dbReference>
<dbReference type="InterPro" id="IPR000008">
    <property type="entry name" value="C2_dom"/>
</dbReference>
<evidence type="ECO:0000313" key="3">
    <source>
        <dbReference type="RefSeq" id="XP_015948324.1"/>
    </source>
</evidence>
<sequence>MSSRSFEITILSAENLRTNKTSIKKNVFVKIQTDGNGEVRTTKVNGEGGSYPSWNEKVVMEVPLHARFITLEVNCKATMGIKSVGIAMIPVSDIVGGFVPQNQVQFLSYRLWDSKVNRNGVINISVRVKMPEISLLLPPAINGLPAQGVPVTGKSSNAVVTGIPINWF</sequence>
<keyword evidence="2" id="KW-1185">Reference proteome</keyword>
<dbReference type="Proteomes" id="UP000515211">
    <property type="component" value="Chromosome 2"/>
</dbReference>
<dbReference type="KEGG" id="adu:107473285"/>
<reference evidence="3" key="2">
    <citation type="submission" date="2025-08" db="UniProtKB">
        <authorList>
            <consortium name="RefSeq"/>
        </authorList>
    </citation>
    <scope>IDENTIFICATION</scope>
    <source>
        <tissue evidence="3">Whole plant</tissue>
    </source>
</reference>
<reference evidence="2" key="1">
    <citation type="journal article" date="2016" name="Nat. Genet.">
        <title>The genome sequences of Arachis duranensis and Arachis ipaensis, the diploid ancestors of cultivated peanut.</title>
        <authorList>
            <person name="Bertioli D.J."/>
            <person name="Cannon S.B."/>
            <person name="Froenicke L."/>
            <person name="Huang G."/>
            <person name="Farmer A.D."/>
            <person name="Cannon E.K."/>
            <person name="Liu X."/>
            <person name="Gao D."/>
            <person name="Clevenger J."/>
            <person name="Dash S."/>
            <person name="Ren L."/>
            <person name="Moretzsohn M.C."/>
            <person name="Shirasawa K."/>
            <person name="Huang W."/>
            <person name="Vidigal B."/>
            <person name="Abernathy B."/>
            <person name="Chu Y."/>
            <person name="Niederhuth C.E."/>
            <person name="Umale P."/>
            <person name="Araujo A.C."/>
            <person name="Kozik A."/>
            <person name="Kim K.D."/>
            <person name="Burow M.D."/>
            <person name="Varshney R.K."/>
            <person name="Wang X."/>
            <person name="Zhang X."/>
            <person name="Barkley N."/>
            <person name="Guimaraes P.M."/>
            <person name="Isobe S."/>
            <person name="Guo B."/>
            <person name="Liao B."/>
            <person name="Stalker H.T."/>
            <person name="Schmitz R.J."/>
            <person name="Scheffler B.E."/>
            <person name="Leal-Bertioli S.C."/>
            <person name="Xun X."/>
            <person name="Jackson S.A."/>
            <person name="Michelmore R."/>
            <person name="Ozias-Akins P."/>
        </authorList>
    </citation>
    <scope>NUCLEOTIDE SEQUENCE [LARGE SCALE GENOMIC DNA]</scope>
    <source>
        <strain evidence="2">cv. V14167</strain>
    </source>
</reference>
<dbReference type="PANTHER" id="PTHR32246:SF17">
    <property type="entry name" value="BON1-ASSOCIATED PROTEIN 2"/>
    <property type="match status" value="1"/>
</dbReference>
<accession>A0A6P4CB76</accession>
<feature type="domain" description="C2" evidence="1">
    <location>
        <begin position="1"/>
        <end position="105"/>
    </location>
</feature>
<dbReference type="AlphaFoldDB" id="A0A6P4CB76"/>
<dbReference type="RefSeq" id="XP_015948324.1">
    <property type="nucleotide sequence ID" value="XM_016092838.3"/>
</dbReference>
<dbReference type="SUPFAM" id="SSF49562">
    <property type="entry name" value="C2 domain (Calcium/lipid-binding domain, CaLB)"/>
    <property type="match status" value="1"/>
</dbReference>
<organism evidence="2 3">
    <name type="scientific">Arachis duranensis</name>
    <name type="common">Wild peanut</name>
    <dbReference type="NCBI Taxonomy" id="130453"/>
    <lineage>
        <taxon>Eukaryota</taxon>
        <taxon>Viridiplantae</taxon>
        <taxon>Streptophyta</taxon>
        <taxon>Embryophyta</taxon>
        <taxon>Tracheophyta</taxon>
        <taxon>Spermatophyta</taxon>
        <taxon>Magnoliopsida</taxon>
        <taxon>eudicotyledons</taxon>
        <taxon>Gunneridae</taxon>
        <taxon>Pentapetalae</taxon>
        <taxon>rosids</taxon>
        <taxon>fabids</taxon>
        <taxon>Fabales</taxon>
        <taxon>Fabaceae</taxon>
        <taxon>Papilionoideae</taxon>
        <taxon>50 kb inversion clade</taxon>
        <taxon>dalbergioids sensu lato</taxon>
        <taxon>Dalbergieae</taxon>
        <taxon>Pterocarpus clade</taxon>
        <taxon>Arachis</taxon>
    </lineage>
</organism>
<dbReference type="GO" id="GO:0006952">
    <property type="term" value="P:defense response"/>
    <property type="evidence" value="ECO:0007669"/>
    <property type="project" value="InterPro"/>
</dbReference>
<protein>
    <submittedName>
        <fullName evidence="3">BON1-associated protein 2</fullName>
    </submittedName>
</protein>
<proteinExistence type="predicted"/>
<dbReference type="Gene3D" id="2.60.40.150">
    <property type="entry name" value="C2 domain"/>
    <property type="match status" value="1"/>
</dbReference>
<name>A0A6P4CB76_ARADU</name>
<dbReference type="InterPro" id="IPR035892">
    <property type="entry name" value="C2_domain_sf"/>
</dbReference>
<dbReference type="CDD" id="cd04051">
    <property type="entry name" value="C2_SRC2_like"/>
    <property type="match status" value="1"/>
</dbReference>
<dbReference type="OrthoDB" id="884464at2759"/>
<gene>
    <name evidence="3" type="primary">LOC107473285</name>
</gene>
<evidence type="ECO:0000259" key="1">
    <source>
        <dbReference type="PROSITE" id="PS50004"/>
    </source>
</evidence>
<dbReference type="PANTHER" id="PTHR32246">
    <property type="entry name" value="INGRESSION PROTEIN FIC1"/>
    <property type="match status" value="1"/>
</dbReference>
<dbReference type="GeneID" id="107473285"/>
<dbReference type="PROSITE" id="PS50004">
    <property type="entry name" value="C2"/>
    <property type="match status" value="1"/>
</dbReference>
<dbReference type="InterPro" id="IPR044750">
    <property type="entry name" value="C2_SRC2/BAP"/>
</dbReference>
<dbReference type="SMART" id="SM00239">
    <property type="entry name" value="C2"/>
    <property type="match status" value="1"/>
</dbReference>